<proteinExistence type="inferred from homology"/>
<dbReference type="PANTHER" id="PTHR36508:SF1">
    <property type="entry name" value="PROTEIN SLYX"/>
    <property type="match status" value="1"/>
</dbReference>
<dbReference type="InterPro" id="IPR007236">
    <property type="entry name" value="SlyX"/>
</dbReference>
<accession>A0ABP7N8J9</accession>
<evidence type="ECO:0000256" key="1">
    <source>
        <dbReference type="HAMAP-Rule" id="MF_00715"/>
    </source>
</evidence>
<name>A0ABP7N8J9_9GAMM</name>
<dbReference type="RefSeq" id="WP_344800422.1">
    <property type="nucleotide sequence ID" value="NZ_BAABBN010000015.1"/>
</dbReference>
<evidence type="ECO:0000256" key="2">
    <source>
        <dbReference type="SAM" id="Coils"/>
    </source>
</evidence>
<keyword evidence="5" id="KW-1185">Reference proteome</keyword>
<dbReference type="Proteomes" id="UP001501565">
    <property type="component" value="Unassembled WGS sequence"/>
</dbReference>
<comment type="similarity">
    <text evidence="1">Belongs to the SlyX family.</text>
</comment>
<comment type="caution">
    <text evidence="4">The sequence shown here is derived from an EMBL/GenBank/DDBJ whole genome shotgun (WGS) entry which is preliminary data.</text>
</comment>
<dbReference type="Pfam" id="PF04102">
    <property type="entry name" value="SlyX"/>
    <property type="match status" value="1"/>
</dbReference>
<feature type="region of interest" description="Disordered" evidence="3">
    <location>
        <begin position="47"/>
        <end position="66"/>
    </location>
</feature>
<feature type="coiled-coil region" evidence="2">
    <location>
        <begin position="5"/>
        <end position="32"/>
    </location>
</feature>
<protein>
    <recommendedName>
        <fullName evidence="1">Protein SlyX homolog</fullName>
    </recommendedName>
</protein>
<reference evidence="5" key="1">
    <citation type="journal article" date="2019" name="Int. J. Syst. Evol. Microbiol.">
        <title>The Global Catalogue of Microorganisms (GCM) 10K type strain sequencing project: providing services to taxonomists for standard genome sequencing and annotation.</title>
        <authorList>
            <consortium name="The Broad Institute Genomics Platform"/>
            <consortium name="The Broad Institute Genome Sequencing Center for Infectious Disease"/>
            <person name="Wu L."/>
            <person name="Ma J."/>
        </authorList>
    </citation>
    <scope>NUCLEOTIDE SEQUENCE [LARGE SCALE GENOMIC DNA]</scope>
    <source>
        <strain evidence="5">JCM 17551</strain>
    </source>
</reference>
<sequence>MGSKIEDLEIRLAFQEDTLETLNQVIIDQQKEIDKLNSYVRILKDKITSVENTSTSPEKEAPPPHY</sequence>
<gene>
    <name evidence="1" type="primary">slyX</name>
    <name evidence="4" type="ORF">GCM10022277_40020</name>
</gene>
<evidence type="ECO:0000313" key="5">
    <source>
        <dbReference type="Proteomes" id="UP001501565"/>
    </source>
</evidence>
<feature type="compositionally biased region" description="Basic and acidic residues" evidence="3">
    <location>
        <begin position="57"/>
        <end position="66"/>
    </location>
</feature>
<keyword evidence="2" id="KW-0175">Coiled coil</keyword>
<dbReference type="EMBL" id="BAABBN010000015">
    <property type="protein sequence ID" value="GAA3940034.1"/>
    <property type="molecule type" value="Genomic_DNA"/>
</dbReference>
<organism evidence="4 5">
    <name type="scientific">Litoribacillus peritrichatus</name>
    <dbReference type="NCBI Taxonomy" id="718191"/>
    <lineage>
        <taxon>Bacteria</taxon>
        <taxon>Pseudomonadati</taxon>
        <taxon>Pseudomonadota</taxon>
        <taxon>Gammaproteobacteria</taxon>
        <taxon>Oceanospirillales</taxon>
        <taxon>Oceanospirillaceae</taxon>
        <taxon>Litoribacillus</taxon>
    </lineage>
</organism>
<dbReference type="HAMAP" id="MF_00715">
    <property type="entry name" value="SlyX"/>
    <property type="match status" value="1"/>
</dbReference>
<evidence type="ECO:0000313" key="4">
    <source>
        <dbReference type="EMBL" id="GAA3940034.1"/>
    </source>
</evidence>
<dbReference type="Gene3D" id="1.20.5.300">
    <property type="match status" value="1"/>
</dbReference>
<evidence type="ECO:0000256" key="3">
    <source>
        <dbReference type="SAM" id="MobiDB-lite"/>
    </source>
</evidence>
<dbReference type="PANTHER" id="PTHR36508">
    <property type="entry name" value="PROTEIN SLYX"/>
    <property type="match status" value="1"/>
</dbReference>